<dbReference type="InterPro" id="IPR033579">
    <property type="entry name" value="TMEM128"/>
</dbReference>
<reference evidence="3 4" key="1">
    <citation type="journal article" date="2017" name="PLoS Biol.">
        <title>The sea cucumber genome provides insights into morphological evolution and visceral regeneration.</title>
        <authorList>
            <person name="Zhang X."/>
            <person name="Sun L."/>
            <person name="Yuan J."/>
            <person name="Sun Y."/>
            <person name="Gao Y."/>
            <person name="Zhang L."/>
            <person name="Li S."/>
            <person name="Dai H."/>
            <person name="Hamel J.F."/>
            <person name="Liu C."/>
            <person name="Yu Y."/>
            <person name="Liu S."/>
            <person name="Lin W."/>
            <person name="Guo K."/>
            <person name="Jin S."/>
            <person name="Xu P."/>
            <person name="Storey K.B."/>
            <person name="Huan P."/>
            <person name="Zhang T."/>
            <person name="Zhou Y."/>
            <person name="Zhang J."/>
            <person name="Lin C."/>
            <person name="Li X."/>
            <person name="Xing L."/>
            <person name="Huo D."/>
            <person name="Sun M."/>
            <person name="Wang L."/>
            <person name="Mercier A."/>
            <person name="Li F."/>
            <person name="Yang H."/>
            <person name="Xiang J."/>
        </authorList>
    </citation>
    <scope>NUCLEOTIDE SEQUENCE [LARGE SCALE GENOMIC DNA]</scope>
    <source>
        <strain evidence="3">Shaxun</strain>
        <tissue evidence="3">Muscle</tissue>
    </source>
</reference>
<organism evidence="3 4">
    <name type="scientific">Stichopus japonicus</name>
    <name type="common">Sea cucumber</name>
    <dbReference type="NCBI Taxonomy" id="307972"/>
    <lineage>
        <taxon>Eukaryota</taxon>
        <taxon>Metazoa</taxon>
        <taxon>Echinodermata</taxon>
        <taxon>Eleutherozoa</taxon>
        <taxon>Echinozoa</taxon>
        <taxon>Holothuroidea</taxon>
        <taxon>Aspidochirotacea</taxon>
        <taxon>Aspidochirotida</taxon>
        <taxon>Stichopodidae</taxon>
        <taxon>Apostichopus</taxon>
    </lineage>
</organism>
<keyword evidence="2 3" id="KW-0812">Transmembrane</keyword>
<name>A0A2G8L5R0_STIJA</name>
<evidence type="ECO:0000256" key="2">
    <source>
        <dbReference type="SAM" id="Phobius"/>
    </source>
</evidence>
<dbReference type="OrthoDB" id="58903at2759"/>
<dbReference type="InterPro" id="IPR036259">
    <property type="entry name" value="MFS_trans_sf"/>
</dbReference>
<sequence length="197" mass="22577">MSSEADAVRQRGNRPVKPEENEYQLRRRRIAEVFQKAYGPEFEALNKLPPEELERRLEEIRRQEEEGGPPGSPYNLHTLFWILATVGLCYFTDFLPTVQQSHDINRAWLYVGFGFIGTNVMIGFYLIVICSWIKKIDDWEQHAPTAVPLATAFFMMGALCMNVALWPVYGILTPAFLFTIFMGFIVSVSMLPSFSLS</sequence>
<gene>
    <name evidence="3" type="ORF">BSL78_07630</name>
</gene>
<accession>A0A2G8L5R0</accession>
<evidence type="ECO:0000313" key="4">
    <source>
        <dbReference type="Proteomes" id="UP000230750"/>
    </source>
</evidence>
<evidence type="ECO:0000313" key="3">
    <source>
        <dbReference type="EMBL" id="PIK55470.1"/>
    </source>
</evidence>
<dbReference type="PANTHER" id="PTHR31134">
    <property type="entry name" value="TRANSMEMBRANE PROTEIN 128"/>
    <property type="match status" value="1"/>
</dbReference>
<keyword evidence="2" id="KW-0472">Membrane</keyword>
<dbReference type="PANTHER" id="PTHR31134:SF1">
    <property type="entry name" value="TRANSMEMBRANE PROTEIN 128"/>
    <property type="match status" value="1"/>
</dbReference>
<comment type="caution">
    <text evidence="3">The sequence shown here is derived from an EMBL/GenBank/DDBJ whole genome shotgun (WGS) entry which is preliminary data.</text>
</comment>
<dbReference type="Pfam" id="PF20479">
    <property type="entry name" value="TMEM128"/>
    <property type="match status" value="1"/>
</dbReference>
<dbReference type="EMBL" id="MRZV01000214">
    <property type="protein sequence ID" value="PIK55470.1"/>
    <property type="molecule type" value="Genomic_DNA"/>
</dbReference>
<keyword evidence="2" id="KW-1133">Transmembrane helix</keyword>
<feature type="transmembrane region" description="Helical" evidence="2">
    <location>
        <begin position="107"/>
        <end position="133"/>
    </location>
</feature>
<feature type="transmembrane region" description="Helical" evidence="2">
    <location>
        <begin position="175"/>
        <end position="196"/>
    </location>
</feature>
<dbReference type="AlphaFoldDB" id="A0A2G8L5R0"/>
<dbReference type="Proteomes" id="UP000230750">
    <property type="component" value="Unassembled WGS sequence"/>
</dbReference>
<dbReference type="SUPFAM" id="SSF103473">
    <property type="entry name" value="MFS general substrate transporter"/>
    <property type="match status" value="1"/>
</dbReference>
<protein>
    <submittedName>
        <fullName evidence="3">Putative transmembrane protein</fullName>
    </submittedName>
</protein>
<keyword evidence="4" id="KW-1185">Reference proteome</keyword>
<proteinExistence type="predicted"/>
<feature type="region of interest" description="Disordered" evidence="1">
    <location>
        <begin position="1"/>
        <end position="22"/>
    </location>
</feature>
<feature type="transmembrane region" description="Helical" evidence="2">
    <location>
        <begin position="145"/>
        <end position="169"/>
    </location>
</feature>
<evidence type="ECO:0000256" key="1">
    <source>
        <dbReference type="SAM" id="MobiDB-lite"/>
    </source>
</evidence>